<accession>A0A7T5UGR9</accession>
<dbReference type="GO" id="GO:0022625">
    <property type="term" value="C:cytosolic large ribosomal subunit"/>
    <property type="evidence" value="ECO:0007669"/>
    <property type="project" value="UniProtKB-UniRule"/>
</dbReference>
<gene>
    <name evidence="4 8" type="primary">rplF</name>
    <name evidence="8" type="ORF">HYS17_12035</name>
</gene>
<dbReference type="FunFam" id="3.90.930.12:FF:000001">
    <property type="entry name" value="50S ribosomal protein L6"/>
    <property type="match status" value="1"/>
</dbReference>
<protein>
    <recommendedName>
        <fullName evidence="4">Large ribosomal subunit protein uL6</fullName>
    </recommendedName>
</protein>
<dbReference type="Pfam" id="PF00347">
    <property type="entry name" value="Ribosomal_L6"/>
    <property type="match status" value="2"/>
</dbReference>
<dbReference type="InterPro" id="IPR019906">
    <property type="entry name" value="Ribosomal_uL6_bac-type"/>
</dbReference>
<evidence type="ECO:0000313" key="9">
    <source>
        <dbReference type="Proteomes" id="UP000595362"/>
    </source>
</evidence>
<feature type="domain" description="Large ribosomal subunit protein uL6 alpha-beta" evidence="7">
    <location>
        <begin position="91"/>
        <end position="164"/>
    </location>
</feature>
<comment type="similarity">
    <text evidence="1 4 5">Belongs to the universal ribosomal protein uL6 family.</text>
</comment>
<dbReference type="InterPro" id="IPR002358">
    <property type="entry name" value="Ribosomal_uL6_CS"/>
</dbReference>
<evidence type="ECO:0000256" key="6">
    <source>
        <dbReference type="RuleBase" id="RU003870"/>
    </source>
</evidence>
<proteinExistence type="inferred from homology"/>
<feature type="domain" description="Large ribosomal subunit protein uL6 alpha-beta" evidence="7">
    <location>
        <begin position="13"/>
        <end position="82"/>
    </location>
</feature>
<comment type="subunit">
    <text evidence="4">Part of the 50S ribosomal subunit.</text>
</comment>
<dbReference type="Proteomes" id="UP000595362">
    <property type="component" value="Chromosome"/>
</dbReference>
<dbReference type="HAMAP" id="MF_01365_B">
    <property type="entry name" value="Ribosomal_uL6_B"/>
    <property type="match status" value="1"/>
</dbReference>
<evidence type="ECO:0000313" key="8">
    <source>
        <dbReference type="EMBL" id="QQG36196.1"/>
    </source>
</evidence>
<dbReference type="PANTHER" id="PTHR11655:SF14">
    <property type="entry name" value="LARGE RIBOSOMAL SUBUNIT PROTEIN UL6M"/>
    <property type="match status" value="1"/>
</dbReference>
<dbReference type="PANTHER" id="PTHR11655">
    <property type="entry name" value="60S/50S RIBOSOMAL PROTEIN L6/L9"/>
    <property type="match status" value="1"/>
</dbReference>
<evidence type="ECO:0000256" key="2">
    <source>
        <dbReference type="ARBA" id="ARBA00022980"/>
    </source>
</evidence>
<dbReference type="PIRSF" id="PIRSF002162">
    <property type="entry name" value="Ribosomal_L6"/>
    <property type="match status" value="1"/>
</dbReference>
<dbReference type="PRINTS" id="PR00059">
    <property type="entry name" value="RIBOSOMALL6"/>
</dbReference>
<evidence type="ECO:0000256" key="4">
    <source>
        <dbReference type="HAMAP-Rule" id="MF_01365"/>
    </source>
</evidence>
<dbReference type="AlphaFoldDB" id="A0A7T5UGR9"/>
<evidence type="ECO:0000259" key="7">
    <source>
        <dbReference type="Pfam" id="PF00347"/>
    </source>
</evidence>
<dbReference type="EMBL" id="CP066681">
    <property type="protein sequence ID" value="QQG36196.1"/>
    <property type="molecule type" value="Genomic_DNA"/>
</dbReference>
<evidence type="ECO:0000256" key="1">
    <source>
        <dbReference type="ARBA" id="ARBA00009356"/>
    </source>
</evidence>
<evidence type="ECO:0000256" key="3">
    <source>
        <dbReference type="ARBA" id="ARBA00023274"/>
    </source>
</evidence>
<reference evidence="8 9" key="1">
    <citation type="submission" date="2020-07" db="EMBL/GenBank/DDBJ databases">
        <title>Huge and variable diversity of episymbiotic CPR bacteria and DPANN archaea in groundwater ecosystems.</title>
        <authorList>
            <person name="He C.Y."/>
            <person name="Keren R."/>
            <person name="Whittaker M."/>
            <person name="Farag I.F."/>
            <person name="Doudna J."/>
            <person name="Cate J.H.D."/>
            <person name="Banfield J.F."/>
        </authorList>
    </citation>
    <scope>NUCLEOTIDE SEQUENCE [LARGE SCALE GENOMIC DNA]</scope>
    <source>
        <strain evidence="8">NC_groundwater_70_Ag_B-0.1um_54_66</strain>
    </source>
</reference>
<keyword evidence="2 4" id="KW-0689">Ribosomal protein</keyword>
<dbReference type="GO" id="GO:0002181">
    <property type="term" value="P:cytoplasmic translation"/>
    <property type="evidence" value="ECO:0007669"/>
    <property type="project" value="TreeGrafter"/>
</dbReference>
<comment type="function">
    <text evidence="4 6">This protein binds to the 23S rRNA, and is important in its secondary structure. It is located near the subunit interface in the base of the L7/L12 stalk, and near the tRNA binding site of the peptidyltransferase center.</text>
</comment>
<dbReference type="Gene3D" id="3.90.930.12">
    <property type="entry name" value="Ribosomal protein L6, alpha-beta domain"/>
    <property type="match status" value="2"/>
</dbReference>
<dbReference type="SUPFAM" id="SSF56053">
    <property type="entry name" value="Ribosomal protein L6"/>
    <property type="match status" value="2"/>
</dbReference>
<dbReference type="PROSITE" id="PS00525">
    <property type="entry name" value="RIBOSOMAL_L6_1"/>
    <property type="match status" value="1"/>
</dbReference>
<dbReference type="GO" id="GO:0019843">
    <property type="term" value="F:rRNA binding"/>
    <property type="evidence" value="ECO:0007669"/>
    <property type="project" value="UniProtKB-UniRule"/>
</dbReference>
<dbReference type="GO" id="GO:0003735">
    <property type="term" value="F:structural constituent of ribosome"/>
    <property type="evidence" value="ECO:0007669"/>
    <property type="project" value="UniProtKB-UniRule"/>
</dbReference>
<organism evidence="8 9">
    <name type="scientific">Micavibrio aeruginosavorus</name>
    <dbReference type="NCBI Taxonomy" id="349221"/>
    <lineage>
        <taxon>Bacteria</taxon>
        <taxon>Pseudomonadati</taxon>
        <taxon>Bdellovibrionota</taxon>
        <taxon>Bdellovibrionia</taxon>
        <taxon>Bdellovibrionales</taxon>
        <taxon>Pseudobdellovibrionaceae</taxon>
        <taxon>Micavibrio</taxon>
    </lineage>
</organism>
<keyword evidence="4 6" id="KW-0699">rRNA-binding</keyword>
<keyword evidence="3 4" id="KW-0687">Ribonucleoprotein</keyword>
<dbReference type="InterPro" id="IPR000702">
    <property type="entry name" value="Ribosomal_uL6-like"/>
</dbReference>
<name>A0A7T5UGR9_9BACT</name>
<dbReference type="NCBIfam" id="TIGR03654">
    <property type="entry name" value="L6_bact"/>
    <property type="match status" value="1"/>
</dbReference>
<dbReference type="InterPro" id="IPR036789">
    <property type="entry name" value="Ribosomal_uL6-like_a/b-dom_sf"/>
</dbReference>
<keyword evidence="4 6" id="KW-0694">RNA-binding</keyword>
<evidence type="ECO:0000256" key="5">
    <source>
        <dbReference type="RuleBase" id="RU003869"/>
    </source>
</evidence>
<dbReference type="InterPro" id="IPR020040">
    <property type="entry name" value="Ribosomal_uL6_a/b-dom"/>
</dbReference>
<sequence length="177" mass="19500">MSRVGKNPVKLVDGVNAEVNGQTVKVKGKLGELSMQVHDNVAVKLENGEIAVSPKDDSRETRALWATMRNLIKNMVQGVSAGYTKVLEIQGVGYRANLQGTNLNLQLGFSHDINFPVPEGIKMAVEKQTKITITGIDKQKVGQVAADIYRMKPPEPYKGKGIRYEGQQILRKEGKKK</sequence>